<feature type="active site" evidence="7">
    <location>
        <position position="97"/>
    </location>
</feature>
<dbReference type="OrthoDB" id="9815782at2"/>
<organism evidence="10 11">
    <name type="scientific">Desulfotalea psychrophila (strain LSv54 / DSM 12343)</name>
    <dbReference type="NCBI Taxonomy" id="177439"/>
    <lineage>
        <taxon>Bacteria</taxon>
        <taxon>Pseudomonadati</taxon>
        <taxon>Thermodesulfobacteriota</taxon>
        <taxon>Desulfobulbia</taxon>
        <taxon>Desulfobulbales</taxon>
        <taxon>Desulfocapsaceae</taxon>
        <taxon>Desulfotalea</taxon>
    </lineage>
</organism>
<dbReference type="PANTHER" id="PTHR43390:SF1">
    <property type="entry name" value="CHLOROPLAST PROCESSING PEPTIDASE"/>
    <property type="match status" value="1"/>
</dbReference>
<name>Q6AS39_DESPS</name>
<dbReference type="GO" id="GO:0004252">
    <property type="term" value="F:serine-type endopeptidase activity"/>
    <property type="evidence" value="ECO:0007669"/>
    <property type="project" value="InterPro"/>
</dbReference>
<dbReference type="RefSeq" id="WP_011187352.1">
    <property type="nucleotide sequence ID" value="NC_006138.1"/>
</dbReference>
<dbReference type="eggNOG" id="COG0681">
    <property type="taxonomic scope" value="Bacteria"/>
</dbReference>
<evidence type="ECO:0000256" key="7">
    <source>
        <dbReference type="PIRSR" id="PIRSR600223-1"/>
    </source>
</evidence>
<dbReference type="InterPro" id="IPR019756">
    <property type="entry name" value="Pept_S26A_signal_pept_1_Ser-AS"/>
</dbReference>
<reference evidence="11" key="1">
    <citation type="journal article" date="2004" name="Environ. Microbiol.">
        <title>The genome of Desulfotalea psychrophila, a sulfate-reducing bacterium from permanently cold Arctic sediments.</title>
        <authorList>
            <person name="Rabus R."/>
            <person name="Ruepp A."/>
            <person name="Frickey T."/>
            <person name="Rattei T."/>
            <person name="Fartmann B."/>
            <person name="Stark M."/>
            <person name="Bauer M."/>
            <person name="Zibat A."/>
            <person name="Lombardot T."/>
            <person name="Becker I."/>
            <person name="Amann J."/>
            <person name="Gellner K."/>
            <person name="Teeling H."/>
            <person name="Leuschner W.D."/>
            <person name="Gloeckner F.-O."/>
            <person name="Lupas A.N."/>
            <person name="Amann R."/>
            <person name="Klenk H.-P."/>
        </authorList>
    </citation>
    <scope>NUCLEOTIDE SEQUENCE [LARGE SCALE GENOMIC DNA]</scope>
    <source>
        <strain evidence="11">DSM 12343 / LSv54</strain>
    </source>
</reference>
<gene>
    <name evidence="10" type="ordered locus">DP0107</name>
</gene>
<sequence>MGKNINGKSVVREYVEAIVVAIILALFIRTFVVQAFKIPSGSMLPTLQIGDHLLVNKFIYGIKTPFSGKTIIPISTPERGDIVVFRFPKDPSIDYIKRVVGISGDQIVIKNKVIYINGKKVDDSHAYVTDSPMLPRGESPRDNLGPILVPDGSIFVMGDNRDNSYDSRFWGFVNKKAILGEAFVLYWSWNIKQPLFSLDRWTSIKWARIGRLVD</sequence>
<proteinExistence type="inferred from homology"/>
<evidence type="ECO:0000256" key="1">
    <source>
        <dbReference type="ARBA" id="ARBA00000677"/>
    </source>
</evidence>
<keyword evidence="6 8" id="KW-0378">Hydrolase</keyword>
<comment type="similarity">
    <text evidence="2 8">Belongs to the peptidase S26 family.</text>
</comment>
<dbReference type="HOGENOM" id="CLU_028723_1_3_7"/>
<dbReference type="InterPro" id="IPR019758">
    <property type="entry name" value="Pept_S26A_signal_pept_1_CS"/>
</dbReference>
<evidence type="ECO:0000256" key="2">
    <source>
        <dbReference type="ARBA" id="ARBA00009370"/>
    </source>
</evidence>
<dbReference type="KEGG" id="dps:DP0107"/>
<dbReference type="STRING" id="177439.DP0107"/>
<evidence type="ECO:0000256" key="4">
    <source>
        <dbReference type="ARBA" id="ARBA00019232"/>
    </source>
</evidence>
<evidence type="ECO:0000313" key="11">
    <source>
        <dbReference type="Proteomes" id="UP000000602"/>
    </source>
</evidence>
<keyword evidence="11" id="KW-1185">Reference proteome</keyword>
<dbReference type="NCBIfam" id="TIGR02227">
    <property type="entry name" value="sigpep_I_bact"/>
    <property type="match status" value="1"/>
</dbReference>
<evidence type="ECO:0000256" key="8">
    <source>
        <dbReference type="RuleBase" id="RU362042"/>
    </source>
</evidence>
<feature type="domain" description="Peptidase S26" evidence="9">
    <location>
        <begin position="12"/>
        <end position="187"/>
    </location>
</feature>
<evidence type="ECO:0000259" key="9">
    <source>
        <dbReference type="Pfam" id="PF10502"/>
    </source>
</evidence>
<evidence type="ECO:0000256" key="6">
    <source>
        <dbReference type="ARBA" id="ARBA00022801"/>
    </source>
</evidence>
<dbReference type="GO" id="GO:0009003">
    <property type="term" value="F:signal peptidase activity"/>
    <property type="evidence" value="ECO:0007669"/>
    <property type="project" value="UniProtKB-EC"/>
</dbReference>
<dbReference type="EC" id="3.4.21.89" evidence="3 8"/>
<dbReference type="InterPro" id="IPR019533">
    <property type="entry name" value="Peptidase_S26"/>
</dbReference>
<dbReference type="AlphaFoldDB" id="Q6AS39"/>
<dbReference type="Proteomes" id="UP000000602">
    <property type="component" value="Chromosome"/>
</dbReference>
<keyword evidence="5 8" id="KW-0645">Protease</keyword>
<dbReference type="GO" id="GO:0006465">
    <property type="term" value="P:signal peptide processing"/>
    <property type="evidence" value="ECO:0007669"/>
    <property type="project" value="InterPro"/>
</dbReference>
<dbReference type="GO" id="GO:0016020">
    <property type="term" value="C:membrane"/>
    <property type="evidence" value="ECO:0007669"/>
    <property type="project" value="UniProtKB-SubCell"/>
</dbReference>
<feature type="active site" evidence="7">
    <location>
        <position position="42"/>
    </location>
</feature>
<dbReference type="MEROPS" id="S26.025"/>
<dbReference type="SUPFAM" id="SSF51306">
    <property type="entry name" value="LexA/Signal peptidase"/>
    <property type="match status" value="1"/>
</dbReference>
<dbReference type="EMBL" id="CR522870">
    <property type="protein sequence ID" value="CAG34836.1"/>
    <property type="molecule type" value="Genomic_DNA"/>
</dbReference>
<dbReference type="CDD" id="cd06530">
    <property type="entry name" value="S26_SPase_I"/>
    <property type="match status" value="1"/>
</dbReference>
<dbReference type="Gene3D" id="2.10.109.10">
    <property type="entry name" value="Umud Fragment, subunit A"/>
    <property type="match status" value="1"/>
</dbReference>
<accession>Q6AS39</accession>
<dbReference type="Pfam" id="PF10502">
    <property type="entry name" value="Peptidase_S26"/>
    <property type="match status" value="1"/>
</dbReference>
<comment type="subcellular location">
    <subcellularLocation>
        <location evidence="8">Membrane</location>
        <topology evidence="8">Single-pass type II membrane protein</topology>
    </subcellularLocation>
</comment>
<comment type="catalytic activity">
    <reaction evidence="1 8">
        <text>Cleavage of hydrophobic, N-terminal signal or leader sequences from secreted and periplasmic proteins.</text>
        <dbReference type="EC" id="3.4.21.89"/>
    </reaction>
</comment>
<dbReference type="InterPro" id="IPR036286">
    <property type="entry name" value="LexA/Signal_pep-like_sf"/>
</dbReference>
<protein>
    <recommendedName>
        <fullName evidence="4 8">Signal peptidase I</fullName>
        <ecNumber evidence="3 8">3.4.21.89</ecNumber>
    </recommendedName>
</protein>
<dbReference type="PROSITE" id="PS00761">
    <property type="entry name" value="SPASE_I_3"/>
    <property type="match status" value="1"/>
</dbReference>
<evidence type="ECO:0000256" key="3">
    <source>
        <dbReference type="ARBA" id="ARBA00013208"/>
    </source>
</evidence>
<dbReference type="PROSITE" id="PS00501">
    <property type="entry name" value="SPASE_I_1"/>
    <property type="match status" value="1"/>
</dbReference>
<evidence type="ECO:0000256" key="5">
    <source>
        <dbReference type="ARBA" id="ARBA00022670"/>
    </source>
</evidence>
<dbReference type="InterPro" id="IPR000223">
    <property type="entry name" value="Pept_S26A_signal_pept_1"/>
</dbReference>
<dbReference type="PANTHER" id="PTHR43390">
    <property type="entry name" value="SIGNAL PEPTIDASE I"/>
    <property type="match status" value="1"/>
</dbReference>
<evidence type="ECO:0000313" key="10">
    <source>
        <dbReference type="EMBL" id="CAG34836.1"/>
    </source>
</evidence>
<dbReference type="PRINTS" id="PR00727">
    <property type="entry name" value="LEADERPTASE"/>
</dbReference>